<feature type="active site" description="Proton donor" evidence="4">
    <location>
        <position position="128"/>
    </location>
</feature>
<reference evidence="6 7" key="1">
    <citation type="journal article" date="2018" name="Nat. Biotechnol.">
        <title>A standardized bacterial taxonomy based on genome phylogeny substantially revises the tree of life.</title>
        <authorList>
            <person name="Parks D.H."/>
            <person name="Chuvochina M."/>
            <person name="Waite D.W."/>
            <person name="Rinke C."/>
            <person name="Skarshewski A."/>
            <person name="Chaumeil P.A."/>
            <person name="Hugenholtz P."/>
        </authorList>
    </citation>
    <scope>NUCLEOTIDE SEQUENCE [LARGE SCALE GENOMIC DNA]</scope>
    <source>
        <strain evidence="6">UBA11482</strain>
    </source>
</reference>
<feature type="domain" description="Phosphotyrosine protein phosphatase I" evidence="5">
    <location>
        <begin position="5"/>
        <end position="154"/>
    </location>
</feature>
<name>A0A354M462_9BACT</name>
<dbReference type="PANTHER" id="PTHR47439:SF1">
    <property type="entry name" value="ACID PHOSPHATASE"/>
    <property type="match status" value="1"/>
</dbReference>
<evidence type="ECO:0000256" key="1">
    <source>
        <dbReference type="ARBA" id="ARBA00011063"/>
    </source>
</evidence>
<dbReference type="PANTHER" id="PTHR47439">
    <property type="entry name" value="LOW MOLECULAR WEIGHT PHOSPHOTYROSINE PROTEIN PHOSPHATASE-RELATED"/>
    <property type="match status" value="1"/>
</dbReference>
<dbReference type="InterPro" id="IPR052995">
    <property type="entry name" value="LMW-PTP"/>
</dbReference>
<organism evidence="6 7">
    <name type="scientific">Coprobacter fastidiosus</name>
    <dbReference type="NCBI Taxonomy" id="1099853"/>
    <lineage>
        <taxon>Bacteria</taxon>
        <taxon>Pseudomonadati</taxon>
        <taxon>Bacteroidota</taxon>
        <taxon>Bacteroidia</taxon>
        <taxon>Bacteroidales</taxon>
        <taxon>Barnesiellaceae</taxon>
        <taxon>Coprobacter</taxon>
    </lineage>
</organism>
<dbReference type="SMART" id="SM00226">
    <property type="entry name" value="LMWPc"/>
    <property type="match status" value="1"/>
</dbReference>
<comment type="caution">
    <text evidence="6">The sequence shown here is derived from an EMBL/GenBank/DDBJ whole genome shotgun (WGS) entry which is preliminary data.</text>
</comment>
<dbReference type="InterPro" id="IPR023485">
    <property type="entry name" value="Ptyr_pPase"/>
</dbReference>
<evidence type="ECO:0000256" key="3">
    <source>
        <dbReference type="ARBA" id="ARBA00022912"/>
    </source>
</evidence>
<keyword evidence="2" id="KW-0378">Hydrolase</keyword>
<dbReference type="CDD" id="cd16343">
    <property type="entry name" value="LMWPTP"/>
    <property type="match status" value="1"/>
</dbReference>
<keyword evidence="3" id="KW-0904">Protein phosphatase</keyword>
<comment type="similarity">
    <text evidence="1">Belongs to the low molecular weight phosphotyrosine protein phosphatase family.</text>
</comment>
<evidence type="ECO:0000313" key="7">
    <source>
        <dbReference type="Proteomes" id="UP000262954"/>
    </source>
</evidence>
<gene>
    <name evidence="6" type="ORF">DDY73_09890</name>
</gene>
<dbReference type="GO" id="GO:0004725">
    <property type="term" value="F:protein tyrosine phosphatase activity"/>
    <property type="evidence" value="ECO:0007669"/>
    <property type="project" value="InterPro"/>
</dbReference>
<dbReference type="GeneID" id="92929341"/>
<proteinExistence type="inferred from homology"/>
<dbReference type="Pfam" id="PF01451">
    <property type="entry name" value="LMWPc"/>
    <property type="match status" value="1"/>
</dbReference>
<dbReference type="InterPro" id="IPR017867">
    <property type="entry name" value="Tyr_phospatase_low_mol_wt"/>
</dbReference>
<evidence type="ECO:0000256" key="2">
    <source>
        <dbReference type="ARBA" id="ARBA00022801"/>
    </source>
</evidence>
<accession>A0A354M462</accession>
<evidence type="ECO:0000313" key="6">
    <source>
        <dbReference type="EMBL" id="HBJ09301.1"/>
    </source>
</evidence>
<dbReference type="PRINTS" id="PR00719">
    <property type="entry name" value="LMWPTPASE"/>
</dbReference>
<dbReference type="FunFam" id="3.40.50.2300:FF:000113">
    <property type="entry name" value="Low molecular weight protein-tyrosine-phosphatase"/>
    <property type="match status" value="1"/>
</dbReference>
<dbReference type="InterPro" id="IPR036196">
    <property type="entry name" value="Ptyr_pPase_sf"/>
</dbReference>
<dbReference type="RefSeq" id="WP_009319061.1">
    <property type="nucleotide sequence ID" value="NZ_AP028032.1"/>
</dbReference>
<dbReference type="AlphaFoldDB" id="A0A354M462"/>
<sequence length="159" mass="18114">MEKKYKILFVCLGNICRSPAAEGILQKLLQKAKLSENIEVDSAGTYGGHAGELPDSRMRAHAARRGYKLTHRSRQIKWDDFEKFDLILGMDDTNISNLQRLAPDPESLAKIRRTTDFCRKLPYDHIPDPYYSGSDGFELVLDILEDACNGLIEELKNRK</sequence>
<feature type="active site" evidence="4">
    <location>
        <position position="17"/>
    </location>
</feature>
<dbReference type="Proteomes" id="UP000262954">
    <property type="component" value="Unassembled WGS sequence"/>
</dbReference>
<feature type="active site" description="Nucleophile" evidence="4">
    <location>
        <position position="11"/>
    </location>
</feature>
<evidence type="ECO:0000259" key="5">
    <source>
        <dbReference type="SMART" id="SM00226"/>
    </source>
</evidence>
<dbReference type="Gene3D" id="3.40.50.2300">
    <property type="match status" value="1"/>
</dbReference>
<evidence type="ECO:0000256" key="4">
    <source>
        <dbReference type="PIRSR" id="PIRSR617867-1"/>
    </source>
</evidence>
<protein>
    <submittedName>
        <fullName evidence="6">Low molecular weight phosphotyrosine protein phosphatase</fullName>
    </submittedName>
</protein>
<dbReference type="EMBL" id="DNWC01000130">
    <property type="protein sequence ID" value="HBJ09301.1"/>
    <property type="molecule type" value="Genomic_DNA"/>
</dbReference>
<dbReference type="SUPFAM" id="SSF52788">
    <property type="entry name" value="Phosphotyrosine protein phosphatases I"/>
    <property type="match status" value="1"/>
</dbReference>